<dbReference type="PROSITE" id="PS00086">
    <property type="entry name" value="CYTOCHROME_P450"/>
    <property type="match status" value="1"/>
</dbReference>
<dbReference type="InterPro" id="IPR050196">
    <property type="entry name" value="Cytochrome_P450_Monoox"/>
</dbReference>
<dbReference type="Gene3D" id="1.10.630.10">
    <property type="entry name" value="Cytochrome P450"/>
    <property type="match status" value="1"/>
</dbReference>
<dbReference type="Pfam" id="PF00067">
    <property type="entry name" value="p450"/>
    <property type="match status" value="1"/>
</dbReference>
<dbReference type="AlphaFoldDB" id="B5MA88"/>
<reference evidence="18" key="2">
    <citation type="submission" date="2008-08" db="EMBL/GenBank/DDBJ databases">
        <title>Analysis of genes encoding degradation of pyridine and pyridinols.</title>
        <authorList>
            <person name="Gasparaviciute R."/>
        </authorList>
    </citation>
    <scope>NUCLEOTIDE SEQUENCE</scope>
    <source>
        <strain evidence="18">PY11</strain>
    </source>
</reference>
<evidence type="ECO:0000256" key="12">
    <source>
        <dbReference type="ARBA" id="ARBA00023002"/>
    </source>
</evidence>
<comment type="cofactor">
    <cofactor evidence="2">
        <name>FAD</name>
        <dbReference type="ChEBI" id="CHEBI:57692"/>
    </cofactor>
</comment>
<comment type="cofactor">
    <cofactor evidence="15">
        <name>heme</name>
        <dbReference type="ChEBI" id="CHEBI:30413"/>
    </cofactor>
</comment>
<dbReference type="InterPro" id="IPR002401">
    <property type="entry name" value="Cyt_P450_E_grp-I"/>
</dbReference>
<dbReference type="GO" id="GO:0020037">
    <property type="term" value="F:heme binding"/>
    <property type="evidence" value="ECO:0007669"/>
    <property type="project" value="InterPro"/>
</dbReference>
<keyword evidence="11" id="KW-0521">NADP</keyword>
<evidence type="ECO:0000256" key="7">
    <source>
        <dbReference type="ARBA" id="ARBA00022630"/>
    </source>
</evidence>
<dbReference type="GO" id="GO:0016705">
    <property type="term" value="F:oxidoreductase activity, acting on paired donors, with incorporation or reduction of molecular oxygen"/>
    <property type="evidence" value="ECO:0007669"/>
    <property type="project" value="InterPro"/>
</dbReference>
<evidence type="ECO:0000313" key="18">
    <source>
        <dbReference type="EMBL" id="CAR47816.1"/>
    </source>
</evidence>
<feature type="binding site" description="axial binding residue" evidence="15">
    <location>
        <position position="445"/>
    </location>
    <ligand>
        <name>heme</name>
        <dbReference type="ChEBI" id="CHEBI:30413"/>
    </ligand>
    <ligandPart>
        <name>Fe</name>
        <dbReference type="ChEBI" id="CHEBI:18248"/>
    </ligandPart>
</feature>
<evidence type="ECO:0000256" key="5">
    <source>
        <dbReference type="ARBA" id="ARBA00022448"/>
    </source>
</evidence>
<evidence type="ECO:0000256" key="13">
    <source>
        <dbReference type="ARBA" id="ARBA00023004"/>
    </source>
</evidence>
<keyword evidence="9 15" id="KW-0479">Metal-binding</keyword>
<keyword evidence="7" id="KW-0285">Flavoprotein</keyword>
<organism evidence="18">
    <name type="scientific">Rhodococcus sp. PY11</name>
    <dbReference type="NCBI Taxonomy" id="551544"/>
    <lineage>
        <taxon>Bacteria</taxon>
        <taxon>Bacillati</taxon>
        <taxon>Actinomycetota</taxon>
        <taxon>Actinomycetes</taxon>
        <taxon>Mycobacteriales</taxon>
        <taxon>Nocardiaceae</taxon>
        <taxon>Rhodococcus</taxon>
    </lineage>
</organism>
<evidence type="ECO:0000256" key="4">
    <source>
        <dbReference type="ARBA" id="ARBA00010617"/>
    </source>
</evidence>
<evidence type="ECO:0000256" key="10">
    <source>
        <dbReference type="ARBA" id="ARBA00022827"/>
    </source>
</evidence>
<dbReference type="PANTHER" id="PTHR24291">
    <property type="entry name" value="CYTOCHROME P450 FAMILY 4"/>
    <property type="match status" value="1"/>
</dbReference>
<dbReference type="EMBL" id="FM202432">
    <property type="protein sequence ID" value="CAR47816.1"/>
    <property type="molecule type" value="Genomic_DNA"/>
</dbReference>
<dbReference type="GO" id="GO:0004497">
    <property type="term" value="F:monooxygenase activity"/>
    <property type="evidence" value="ECO:0007669"/>
    <property type="project" value="UniProtKB-KW"/>
</dbReference>
<dbReference type="CDD" id="cd11068">
    <property type="entry name" value="CYP120A1"/>
    <property type="match status" value="1"/>
</dbReference>
<dbReference type="InterPro" id="IPR001128">
    <property type="entry name" value="Cyt_P450"/>
</dbReference>
<evidence type="ECO:0000256" key="6">
    <source>
        <dbReference type="ARBA" id="ARBA00022617"/>
    </source>
</evidence>
<feature type="compositionally biased region" description="Polar residues" evidence="17">
    <location>
        <begin position="19"/>
        <end position="30"/>
    </location>
</feature>
<evidence type="ECO:0000256" key="11">
    <source>
        <dbReference type="ARBA" id="ARBA00022857"/>
    </source>
</evidence>
<proteinExistence type="inferred from homology"/>
<comment type="cofactor">
    <cofactor evidence="1">
        <name>FMN</name>
        <dbReference type="ChEBI" id="CHEBI:58210"/>
    </cofactor>
</comment>
<keyword evidence="13 15" id="KW-0408">Iron</keyword>
<evidence type="ECO:0000256" key="15">
    <source>
        <dbReference type="PIRSR" id="PIRSR602401-1"/>
    </source>
</evidence>
<keyword evidence="5" id="KW-0813">Transport</keyword>
<keyword evidence="12 16" id="KW-0560">Oxidoreductase</keyword>
<dbReference type="PANTHER" id="PTHR24291:SF50">
    <property type="entry name" value="BIFUNCTIONAL ALBAFLAVENONE MONOOXYGENASE_TERPENE SYNTHASE"/>
    <property type="match status" value="1"/>
</dbReference>
<evidence type="ECO:0000256" key="8">
    <source>
        <dbReference type="ARBA" id="ARBA00022643"/>
    </source>
</evidence>
<evidence type="ECO:0000256" key="2">
    <source>
        <dbReference type="ARBA" id="ARBA00001974"/>
    </source>
</evidence>
<dbReference type="SUPFAM" id="SSF48264">
    <property type="entry name" value="Cytochrome P450"/>
    <property type="match status" value="1"/>
</dbReference>
<feature type="region of interest" description="Disordered" evidence="17">
    <location>
        <begin position="19"/>
        <end position="45"/>
    </location>
</feature>
<evidence type="ECO:0000256" key="14">
    <source>
        <dbReference type="ARBA" id="ARBA00023033"/>
    </source>
</evidence>
<sequence length="498" mass="55229">MVSGGGSAAEIAVRHTRAMTSVGSASSGDTAPNAPAEGKVAEQRMPRPSWRLPLLGDVLRLDPQRPVQREAQFVQELGDVFEISILGRKVIVVGGGDAAAEVFDETRFAKAVVPPVSNLRELAGDGLFTAFNSEPAWAQAHNVLMPAFSQASMRSYHDAMVECIDQLCAYWADTASGEPVDISSDMNRLTLEVIGRTGFGYSFNSFAPGRHPFVESMSRAMAYVSQTANDVPVLREILGWKAMRQNPKDIALMKTTVDQVIAARRSGETPRQDDLLQRMLENPDPQTGEMMSNQSIRNQVLTFLIAGHETTAGLLSFALHYLSLNPEIVERAREEIDEVFGTGGVPVRFEQVAKLRYVRRIVDETLRLWPSGPAFFRKARQETTLAGYPIRKSETILVVLLALHRDPQLWGDDVERFDPDRFLPPAVRARPAHAYKPFGVGARACIGRQFALHEAILALARVLTHFDIAPVPGYELKVEELLTIRPKNLRLVMRPRKR</sequence>
<comment type="similarity">
    <text evidence="4 16">Belongs to the cytochrome P450 family.</text>
</comment>
<keyword evidence="8" id="KW-0288">FMN</keyword>
<dbReference type="PRINTS" id="PR00385">
    <property type="entry name" value="P450"/>
</dbReference>
<keyword evidence="10" id="KW-0274">FAD</keyword>
<evidence type="ECO:0000256" key="17">
    <source>
        <dbReference type="SAM" id="MobiDB-lite"/>
    </source>
</evidence>
<comment type="similarity">
    <text evidence="3">In the N-terminal section; belongs to the cytochrome P450 family.</text>
</comment>
<accession>B5MA88</accession>
<protein>
    <submittedName>
        <fullName evidence="18">Putative cytochrome P450</fullName>
    </submittedName>
</protein>
<dbReference type="FunFam" id="1.10.630.10:FF:000040">
    <property type="entry name" value="Bifunctional cytochrome P450/NADPH--P450 reductase"/>
    <property type="match status" value="1"/>
</dbReference>
<keyword evidence="6 15" id="KW-0349">Heme</keyword>
<keyword evidence="14 16" id="KW-0503">Monooxygenase</keyword>
<evidence type="ECO:0000256" key="1">
    <source>
        <dbReference type="ARBA" id="ARBA00001917"/>
    </source>
</evidence>
<evidence type="ECO:0000256" key="16">
    <source>
        <dbReference type="RuleBase" id="RU000461"/>
    </source>
</evidence>
<dbReference type="InterPro" id="IPR017972">
    <property type="entry name" value="Cyt_P450_CS"/>
</dbReference>
<dbReference type="GO" id="GO:0005506">
    <property type="term" value="F:iron ion binding"/>
    <property type="evidence" value="ECO:0007669"/>
    <property type="project" value="InterPro"/>
</dbReference>
<evidence type="ECO:0000256" key="9">
    <source>
        <dbReference type="ARBA" id="ARBA00022723"/>
    </source>
</evidence>
<name>B5MA88_9NOCA</name>
<dbReference type="PRINTS" id="PR00463">
    <property type="entry name" value="EP450I"/>
</dbReference>
<reference evidence="18" key="1">
    <citation type="submission" date="2008-04" db="EMBL/GenBank/DDBJ databases">
        <title>Cloning and characterization of genes for the degradation of 2-hydroxypyridine of Rhodococcus sp. strain PY11.</title>
        <authorList>
            <person name="Gasparaviciute R."/>
            <person name="Rutkiene R."/>
            <person name="Casaite V."/>
            <person name="Meskiene R."/>
            <person name="Kutanovas S."/>
            <person name="Meskys R."/>
        </authorList>
    </citation>
    <scope>NUCLEOTIDE SEQUENCE</scope>
    <source>
        <strain evidence="18">PY11</strain>
    </source>
</reference>
<evidence type="ECO:0000256" key="3">
    <source>
        <dbReference type="ARBA" id="ARBA00010018"/>
    </source>
</evidence>
<dbReference type="InterPro" id="IPR036396">
    <property type="entry name" value="Cyt_P450_sf"/>
</dbReference>